<protein>
    <submittedName>
        <fullName evidence="2">Uncharacterized protein</fullName>
    </submittedName>
</protein>
<feature type="transmembrane region" description="Helical" evidence="1">
    <location>
        <begin position="328"/>
        <end position="356"/>
    </location>
</feature>
<name>A0AAN7BH95_9PEZI</name>
<comment type="caution">
    <text evidence="2">The sequence shown here is derived from an EMBL/GenBank/DDBJ whole genome shotgun (WGS) entry which is preliminary data.</text>
</comment>
<sequence length="360" mass="41944">MVLLYDIKFPDLDRPLNTREVQRFIKALWQSTEIWTVYSLSSFLDLLQIERTRAARHKDPKFRHLEFRDILSTTSLINEHQGKSCKDLCEAVSVAFASRIPSLPLVDETIRDLIKLTIRLWILVKIDFKEPTARWQRQLHFGEGQTLQDALKRLHTSPLQQDADPFNDFPVWFNVVDLERITGLRIAWADYITDHLAIMNGTLYLFQNIEALKQIRGSNLMFDESGNTLFTREFIQETINTVFLLFPIKSEHDFGDWLVKGSRSGLNDWQQALVADYTQRPSPREVAEYPVWRQRLLRISEASRKEGAWSIKRLWYDNRDESLWWTRWGLITAGILALIFGFIQSITGIIQVVCAAKSSG</sequence>
<keyword evidence="1" id="KW-0472">Membrane</keyword>
<dbReference type="EMBL" id="MU865432">
    <property type="protein sequence ID" value="KAK4223273.1"/>
    <property type="molecule type" value="Genomic_DNA"/>
</dbReference>
<keyword evidence="1" id="KW-1133">Transmembrane helix</keyword>
<dbReference type="AlphaFoldDB" id="A0AAN7BH95"/>
<evidence type="ECO:0000256" key="1">
    <source>
        <dbReference type="SAM" id="Phobius"/>
    </source>
</evidence>
<organism evidence="2 3">
    <name type="scientific">Podospora fimiseda</name>
    <dbReference type="NCBI Taxonomy" id="252190"/>
    <lineage>
        <taxon>Eukaryota</taxon>
        <taxon>Fungi</taxon>
        <taxon>Dikarya</taxon>
        <taxon>Ascomycota</taxon>
        <taxon>Pezizomycotina</taxon>
        <taxon>Sordariomycetes</taxon>
        <taxon>Sordariomycetidae</taxon>
        <taxon>Sordariales</taxon>
        <taxon>Podosporaceae</taxon>
        <taxon>Podospora</taxon>
    </lineage>
</organism>
<evidence type="ECO:0000313" key="2">
    <source>
        <dbReference type="EMBL" id="KAK4223273.1"/>
    </source>
</evidence>
<dbReference type="Proteomes" id="UP001301958">
    <property type="component" value="Unassembled WGS sequence"/>
</dbReference>
<gene>
    <name evidence="2" type="ORF">QBC38DRAFT_487974</name>
</gene>
<evidence type="ECO:0000313" key="3">
    <source>
        <dbReference type="Proteomes" id="UP001301958"/>
    </source>
</evidence>
<proteinExistence type="predicted"/>
<reference evidence="2" key="2">
    <citation type="submission" date="2023-05" db="EMBL/GenBank/DDBJ databases">
        <authorList>
            <consortium name="Lawrence Berkeley National Laboratory"/>
            <person name="Steindorff A."/>
            <person name="Hensen N."/>
            <person name="Bonometti L."/>
            <person name="Westerberg I."/>
            <person name="Brannstrom I.O."/>
            <person name="Guillou S."/>
            <person name="Cros-Aarteil S."/>
            <person name="Calhoun S."/>
            <person name="Haridas S."/>
            <person name="Kuo A."/>
            <person name="Mondo S."/>
            <person name="Pangilinan J."/>
            <person name="Riley R."/>
            <person name="Labutti K."/>
            <person name="Andreopoulos B."/>
            <person name="Lipzen A."/>
            <person name="Chen C."/>
            <person name="Yanf M."/>
            <person name="Daum C."/>
            <person name="Ng V."/>
            <person name="Clum A."/>
            <person name="Ohm R."/>
            <person name="Martin F."/>
            <person name="Silar P."/>
            <person name="Natvig D."/>
            <person name="Lalanne C."/>
            <person name="Gautier V."/>
            <person name="Ament-Velasquez S.L."/>
            <person name="Kruys A."/>
            <person name="Hutchinson M.I."/>
            <person name="Powell A.J."/>
            <person name="Barry K."/>
            <person name="Miller A.N."/>
            <person name="Grigoriev I.V."/>
            <person name="Debuchy R."/>
            <person name="Gladieux P."/>
            <person name="Thoren M.H."/>
            <person name="Johannesson H."/>
        </authorList>
    </citation>
    <scope>NUCLEOTIDE SEQUENCE</scope>
    <source>
        <strain evidence="2">CBS 990.96</strain>
    </source>
</reference>
<accession>A0AAN7BH95</accession>
<keyword evidence="1" id="KW-0812">Transmembrane</keyword>
<reference evidence="2" key="1">
    <citation type="journal article" date="2023" name="Mol. Phylogenet. Evol.">
        <title>Genome-scale phylogeny and comparative genomics of the fungal order Sordariales.</title>
        <authorList>
            <person name="Hensen N."/>
            <person name="Bonometti L."/>
            <person name="Westerberg I."/>
            <person name="Brannstrom I.O."/>
            <person name="Guillou S."/>
            <person name="Cros-Aarteil S."/>
            <person name="Calhoun S."/>
            <person name="Haridas S."/>
            <person name="Kuo A."/>
            <person name="Mondo S."/>
            <person name="Pangilinan J."/>
            <person name="Riley R."/>
            <person name="LaButti K."/>
            <person name="Andreopoulos B."/>
            <person name="Lipzen A."/>
            <person name="Chen C."/>
            <person name="Yan M."/>
            <person name="Daum C."/>
            <person name="Ng V."/>
            <person name="Clum A."/>
            <person name="Steindorff A."/>
            <person name="Ohm R.A."/>
            <person name="Martin F."/>
            <person name="Silar P."/>
            <person name="Natvig D.O."/>
            <person name="Lalanne C."/>
            <person name="Gautier V."/>
            <person name="Ament-Velasquez S.L."/>
            <person name="Kruys A."/>
            <person name="Hutchinson M.I."/>
            <person name="Powell A.J."/>
            <person name="Barry K."/>
            <person name="Miller A.N."/>
            <person name="Grigoriev I.V."/>
            <person name="Debuchy R."/>
            <person name="Gladieux P."/>
            <person name="Hiltunen Thoren M."/>
            <person name="Johannesson H."/>
        </authorList>
    </citation>
    <scope>NUCLEOTIDE SEQUENCE</scope>
    <source>
        <strain evidence="2">CBS 990.96</strain>
    </source>
</reference>
<keyword evidence="3" id="KW-1185">Reference proteome</keyword>